<proteinExistence type="predicted"/>
<sequence>MGGSFNNPNFINQGRLLLFEGDSYGGKLFLLEGDGSDDIRKAHIEGIDWCTSLFKSVRNWKEFFKFLATLFGVFIKLGEESMNMTRVDVGRILMVVPTNNKIDHFQKVWIGDTPFNIRVVEEESIIIPYLSRTRRRNQIIDVWKGEGSDTLGSDDEEWWPENISEEGERSYSIEEDDDVASSFRSLQLNLSKSSGGGKKQLKNLNDSDIPSNFCVKDTADVAD</sequence>
<accession>A0A1J7HHT8</accession>
<keyword evidence="2" id="KW-1185">Reference proteome</keyword>
<dbReference type="AlphaFoldDB" id="A0A1J7HHT8"/>
<evidence type="ECO:0000313" key="2">
    <source>
        <dbReference type="Proteomes" id="UP000188354"/>
    </source>
</evidence>
<reference evidence="1 2" key="1">
    <citation type="journal article" date="2017" name="Plant Biotechnol. J.">
        <title>A comprehensive draft genome sequence for lupin (Lupinus angustifolius), an emerging health food: insights into plant-microbe interactions and legume evolution.</title>
        <authorList>
            <person name="Hane J.K."/>
            <person name="Ming Y."/>
            <person name="Kamphuis L.G."/>
            <person name="Nelson M.N."/>
            <person name="Garg G."/>
            <person name="Atkins C.A."/>
            <person name="Bayer P.E."/>
            <person name="Bravo A."/>
            <person name="Bringans S."/>
            <person name="Cannon S."/>
            <person name="Edwards D."/>
            <person name="Foley R."/>
            <person name="Gao L.L."/>
            <person name="Harrison M.J."/>
            <person name="Huang W."/>
            <person name="Hurgobin B."/>
            <person name="Li S."/>
            <person name="Liu C.W."/>
            <person name="McGrath A."/>
            <person name="Morahan G."/>
            <person name="Murray J."/>
            <person name="Weller J."/>
            <person name="Jian J."/>
            <person name="Singh K.B."/>
        </authorList>
    </citation>
    <scope>NUCLEOTIDE SEQUENCE [LARGE SCALE GENOMIC DNA]</scope>
    <source>
        <strain evidence="2">cv. Tanjil</strain>
        <tissue evidence="1">Whole plant</tissue>
    </source>
</reference>
<gene>
    <name evidence="1" type="ORF">TanjilG_25093</name>
</gene>
<organism evidence="1 2">
    <name type="scientific">Lupinus angustifolius</name>
    <name type="common">Narrow-leaved blue lupine</name>
    <dbReference type="NCBI Taxonomy" id="3871"/>
    <lineage>
        <taxon>Eukaryota</taxon>
        <taxon>Viridiplantae</taxon>
        <taxon>Streptophyta</taxon>
        <taxon>Embryophyta</taxon>
        <taxon>Tracheophyta</taxon>
        <taxon>Spermatophyta</taxon>
        <taxon>Magnoliopsida</taxon>
        <taxon>eudicotyledons</taxon>
        <taxon>Gunneridae</taxon>
        <taxon>Pentapetalae</taxon>
        <taxon>rosids</taxon>
        <taxon>fabids</taxon>
        <taxon>Fabales</taxon>
        <taxon>Fabaceae</taxon>
        <taxon>Papilionoideae</taxon>
        <taxon>50 kb inversion clade</taxon>
        <taxon>genistoids sensu lato</taxon>
        <taxon>core genistoids</taxon>
        <taxon>Genisteae</taxon>
        <taxon>Lupinus</taxon>
    </lineage>
</organism>
<evidence type="ECO:0000313" key="1">
    <source>
        <dbReference type="EMBL" id="OIW01937.1"/>
    </source>
</evidence>
<dbReference type="Gramene" id="OIW01937">
    <property type="protein sequence ID" value="OIW01937"/>
    <property type="gene ID" value="TanjilG_25093"/>
</dbReference>
<dbReference type="EMBL" id="CM007371">
    <property type="protein sequence ID" value="OIW01937.1"/>
    <property type="molecule type" value="Genomic_DNA"/>
</dbReference>
<protein>
    <submittedName>
        <fullName evidence="1">Uncharacterized protein</fullName>
    </submittedName>
</protein>
<name>A0A1J7HHT8_LUPAN</name>
<dbReference type="Proteomes" id="UP000188354">
    <property type="component" value="Chromosome LG11"/>
</dbReference>